<reference evidence="1 2" key="1">
    <citation type="submission" date="2016-10" db="EMBL/GenBank/DDBJ databases">
        <authorList>
            <person name="de Groot N.N."/>
        </authorList>
    </citation>
    <scope>NUCLEOTIDE SEQUENCE [LARGE SCALE GENOMIC DNA]</scope>
    <source>
        <strain evidence="1 2">DSM 19803</strain>
    </source>
</reference>
<gene>
    <name evidence="1" type="ORF">SAMN04488027_10923</name>
</gene>
<dbReference type="Gene3D" id="2.40.128.410">
    <property type="match status" value="1"/>
</dbReference>
<dbReference type="Proteomes" id="UP000199296">
    <property type="component" value="Unassembled WGS sequence"/>
</dbReference>
<proteinExistence type="predicted"/>
<accession>A0A1G7XN37</accession>
<dbReference type="STRING" id="470826.SAMN04488027_10923"/>
<dbReference type="PROSITE" id="PS51257">
    <property type="entry name" value="PROKAR_LIPOPROTEIN"/>
    <property type="match status" value="1"/>
</dbReference>
<evidence type="ECO:0000313" key="2">
    <source>
        <dbReference type="Proteomes" id="UP000199296"/>
    </source>
</evidence>
<dbReference type="InterPro" id="IPR025347">
    <property type="entry name" value="DUF4251"/>
</dbReference>
<sequence>MMFKYLKISSILMFTGVMIFTSCGNSREYTSDDFKKLDQIIQDHYFEIEAEWARPLVTSALIQLDNVGLFAPGDNASQINISGESSHLRFQGVTVIADLPYFGERQMGGGYNNSSGIKFEAKPEELEILKEKTKNQYLIKFNITENTENFKILLIVYPNFKSTLNISSSQRNPISYRGHLNDLKITEEK</sequence>
<protein>
    <recommendedName>
        <fullName evidence="3">DUF4251 domain-containing protein</fullName>
    </recommendedName>
</protein>
<dbReference type="EMBL" id="FNCW01000009">
    <property type="protein sequence ID" value="SDG85615.1"/>
    <property type="molecule type" value="Genomic_DNA"/>
</dbReference>
<name>A0A1G7XN37_9FLAO</name>
<dbReference type="AlphaFoldDB" id="A0A1G7XN37"/>
<dbReference type="Pfam" id="PF14059">
    <property type="entry name" value="DUF4251"/>
    <property type="match status" value="1"/>
</dbReference>
<evidence type="ECO:0000313" key="1">
    <source>
        <dbReference type="EMBL" id="SDG85615.1"/>
    </source>
</evidence>
<evidence type="ECO:0008006" key="3">
    <source>
        <dbReference type="Google" id="ProtNLM"/>
    </source>
</evidence>
<organism evidence="1 2">
    <name type="scientific">Psychroflexus sediminis</name>
    <dbReference type="NCBI Taxonomy" id="470826"/>
    <lineage>
        <taxon>Bacteria</taxon>
        <taxon>Pseudomonadati</taxon>
        <taxon>Bacteroidota</taxon>
        <taxon>Flavobacteriia</taxon>
        <taxon>Flavobacteriales</taxon>
        <taxon>Flavobacteriaceae</taxon>
        <taxon>Psychroflexus</taxon>
    </lineage>
</organism>
<keyword evidence="2" id="KW-1185">Reference proteome</keyword>